<evidence type="ECO:0000313" key="3">
    <source>
        <dbReference type="Proteomes" id="UP000324632"/>
    </source>
</evidence>
<evidence type="ECO:0000313" key="2">
    <source>
        <dbReference type="EMBL" id="KAA0719286.1"/>
    </source>
</evidence>
<organism evidence="2 3">
    <name type="scientific">Triplophysa tibetana</name>
    <dbReference type="NCBI Taxonomy" id="1572043"/>
    <lineage>
        <taxon>Eukaryota</taxon>
        <taxon>Metazoa</taxon>
        <taxon>Chordata</taxon>
        <taxon>Craniata</taxon>
        <taxon>Vertebrata</taxon>
        <taxon>Euteleostomi</taxon>
        <taxon>Actinopterygii</taxon>
        <taxon>Neopterygii</taxon>
        <taxon>Teleostei</taxon>
        <taxon>Ostariophysi</taxon>
        <taxon>Cypriniformes</taxon>
        <taxon>Nemacheilidae</taxon>
        <taxon>Triplophysa</taxon>
    </lineage>
</organism>
<feature type="compositionally biased region" description="Polar residues" evidence="1">
    <location>
        <begin position="1"/>
        <end position="12"/>
    </location>
</feature>
<protein>
    <submittedName>
        <fullName evidence="2">Catenin delta-2</fullName>
    </submittedName>
</protein>
<feature type="compositionally biased region" description="Polar residues" evidence="1">
    <location>
        <begin position="83"/>
        <end position="104"/>
    </location>
</feature>
<name>A0A5A9PEH8_9TELE</name>
<proteinExistence type="predicted"/>
<accession>A0A5A9PEH8</accession>
<evidence type="ECO:0000256" key="1">
    <source>
        <dbReference type="SAM" id="MobiDB-lite"/>
    </source>
</evidence>
<keyword evidence="3" id="KW-1185">Reference proteome</keyword>
<comment type="caution">
    <text evidence="2">The sequence shown here is derived from an EMBL/GenBank/DDBJ whole genome shotgun (WGS) entry which is preliminary data.</text>
</comment>
<feature type="region of interest" description="Disordered" evidence="1">
    <location>
        <begin position="164"/>
        <end position="188"/>
    </location>
</feature>
<gene>
    <name evidence="2" type="ORF">E1301_Tti006624</name>
</gene>
<dbReference type="EMBL" id="SOYY01000007">
    <property type="protein sequence ID" value="KAA0719286.1"/>
    <property type="molecule type" value="Genomic_DNA"/>
</dbReference>
<feature type="region of interest" description="Disordered" evidence="1">
    <location>
        <begin position="1"/>
        <end position="23"/>
    </location>
</feature>
<dbReference type="Proteomes" id="UP000324632">
    <property type="component" value="Chromosome 7"/>
</dbReference>
<feature type="region of interest" description="Disordered" evidence="1">
    <location>
        <begin position="74"/>
        <end position="104"/>
    </location>
</feature>
<reference evidence="2 3" key="1">
    <citation type="journal article" date="2019" name="Mol. Ecol. Resour.">
        <title>Chromosome-level genome assembly of Triplophysa tibetana, a fish adapted to the harsh high-altitude environment of the Tibetan Plateau.</title>
        <authorList>
            <person name="Yang X."/>
            <person name="Liu H."/>
            <person name="Ma Z."/>
            <person name="Zou Y."/>
            <person name="Zou M."/>
            <person name="Mao Y."/>
            <person name="Li X."/>
            <person name="Wang H."/>
            <person name="Chen T."/>
            <person name="Wang W."/>
            <person name="Yang R."/>
        </authorList>
    </citation>
    <scope>NUCLEOTIDE SEQUENCE [LARGE SCALE GENOMIC DNA]</scope>
    <source>
        <strain evidence="2">TTIB1903HZAU</strain>
        <tissue evidence="2">Muscle</tissue>
    </source>
</reference>
<dbReference type="AlphaFoldDB" id="A0A5A9PEH8"/>
<sequence>MSLWDASSSLQQGARMGMVQQEGGERGRKQELLLYLWVPTAVFRSLSLDTQRMLFQSQRSSSSYRKSAFNASQVMPVPDHPSENSSMLSPVLNASNGDGSETETTSAILASVKEQATEAEQPVGIPGESTMLSMAQWNGAFLLPGPALNTSFCAIPQAFQKVPTAPPSPLQSGTQMASEREEFRRRRKSDWGAVVFGWLAGGRDPL</sequence>